<accession>A0A6N7Q3H1</accession>
<reference evidence="1 2" key="1">
    <citation type="submission" date="2019-10" db="EMBL/GenBank/DDBJ databases">
        <title>A soil myxobacterium in the family Polyangiaceae.</title>
        <authorList>
            <person name="Li Y."/>
            <person name="Wang J."/>
        </authorList>
    </citation>
    <scope>NUCLEOTIDE SEQUENCE [LARGE SCALE GENOMIC DNA]</scope>
    <source>
        <strain evidence="1 2">DSM 14734</strain>
    </source>
</reference>
<dbReference type="NCBIfam" id="NF047593">
    <property type="entry name" value="IS66_ISAeme5_TnpA"/>
    <property type="match status" value="1"/>
</dbReference>
<dbReference type="AlphaFoldDB" id="A0A6N7Q3H1"/>
<proteinExistence type="predicted"/>
<protein>
    <recommendedName>
        <fullName evidence="3">Transposase</fullName>
    </recommendedName>
</protein>
<evidence type="ECO:0000313" key="2">
    <source>
        <dbReference type="Proteomes" id="UP000440224"/>
    </source>
</evidence>
<evidence type="ECO:0000313" key="1">
    <source>
        <dbReference type="EMBL" id="MRG98247.1"/>
    </source>
</evidence>
<dbReference type="Proteomes" id="UP000440224">
    <property type="component" value="Unassembled WGS sequence"/>
</dbReference>
<evidence type="ECO:0008006" key="3">
    <source>
        <dbReference type="Google" id="ProtNLM"/>
    </source>
</evidence>
<sequence length="119" mass="12726">MATRTTRTERRWRRIVEDWRQSGLSARAFAKGRGVSAGMIYAWSSRLGKQDASLPTTASPTTAPKFLPVAIIEDTPAVSAERPSVLEVVLPRGEVIRVSPGADLAQLGRVVAALRGGAA</sequence>
<dbReference type="RefSeq" id="WP_153825021.1">
    <property type="nucleotide sequence ID" value="NZ_WJIE01000027.1"/>
</dbReference>
<keyword evidence="2" id="KW-1185">Reference proteome</keyword>
<comment type="caution">
    <text evidence="1">The sequence shown here is derived from an EMBL/GenBank/DDBJ whole genome shotgun (WGS) entry which is preliminary data.</text>
</comment>
<name>A0A6N7Q3H1_9BACT</name>
<dbReference type="OrthoDB" id="5516233at2"/>
<dbReference type="EMBL" id="WJIE01000027">
    <property type="protein sequence ID" value="MRG98247.1"/>
    <property type="molecule type" value="Genomic_DNA"/>
</dbReference>
<gene>
    <name evidence="1" type="ORF">GF068_41000</name>
</gene>
<organism evidence="1 2">
    <name type="scientific">Polyangium spumosum</name>
    <dbReference type="NCBI Taxonomy" id="889282"/>
    <lineage>
        <taxon>Bacteria</taxon>
        <taxon>Pseudomonadati</taxon>
        <taxon>Myxococcota</taxon>
        <taxon>Polyangia</taxon>
        <taxon>Polyangiales</taxon>
        <taxon>Polyangiaceae</taxon>
        <taxon>Polyangium</taxon>
    </lineage>
</organism>